<name>A0A7W9W830_ARMRO</name>
<accession>A0A7W9W830</accession>
<keyword evidence="1" id="KW-0732">Signal</keyword>
<dbReference type="AlphaFoldDB" id="A0A7W9W830"/>
<evidence type="ECO:0000256" key="1">
    <source>
        <dbReference type="SAM" id="SignalP"/>
    </source>
</evidence>
<gene>
    <name evidence="2" type="ORF">HNQ39_003003</name>
</gene>
<feature type="chain" id="PRO_5030847663" evidence="1">
    <location>
        <begin position="22"/>
        <end position="156"/>
    </location>
</feature>
<proteinExistence type="predicted"/>
<feature type="signal peptide" evidence="1">
    <location>
        <begin position="1"/>
        <end position="21"/>
    </location>
</feature>
<keyword evidence="3" id="KW-1185">Reference proteome</keyword>
<organism evidence="2 3">
    <name type="scientific">Armatimonas rosea</name>
    <dbReference type="NCBI Taxonomy" id="685828"/>
    <lineage>
        <taxon>Bacteria</taxon>
        <taxon>Bacillati</taxon>
        <taxon>Armatimonadota</taxon>
        <taxon>Armatimonadia</taxon>
        <taxon>Armatimonadales</taxon>
        <taxon>Armatimonadaceae</taxon>
        <taxon>Armatimonas</taxon>
    </lineage>
</organism>
<sequence length="156" mass="16422">MNTTTKIFLGLGLFLVGGLLAAGQPQAGNKLDVDTCKAITGKTYQAYSSGKFDDFPDAASAMLLKVDGAGKGKARAFSGYDPKTTAALQQELSTTCGTLPEGKSYLKFTVGNGVDAGTAYIWSYNNGERVWAESAMPGRPMKGWMLQVPAAPVGRK</sequence>
<evidence type="ECO:0000313" key="2">
    <source>
        <dbReference type="EMBL" id="MBB6051212.1"/>
    </source>
</evidence>
<dbReference type="Proteomes" id="UP000520814">
    <property type="component" value="Unassembled WGS sequence"/>
</dbReference>
<reference evidence="2 3" key="1">
    <citation type="submission" date="2020-08" db="EMBL/GenBank/DDBJ databases">
        <title>Genomic Encyclopedia of Type Strains, Phase IV (KMG-IV): sequencing the most valuable type-strain genomes for metagenomic binning, comparative biology and taxonomic classification.</title>
        <authorList>
            <person name="Goeker M."/>
        </authorList>
    </citation>
    <scope>NUCLEOTIDE SEQUENCE [LARGE SCALE GENOMIC DNA]</scope>
    <source>
        <strain evidence="2 3">DSM 23562</strain>
    </source>
</reference>
<comment type="caution">
    <text evidence="2">The sequence shown here is derived from an EMBL/GenBank/DDBJ whole genome shotgun (WGS) entry which is preliminary data.</text>
</comment>
<protein>
    <submittedName>
        <fullName evidence="2">Uncharacterized protein</fullName>
    </submittedName>
</protein>
<dbReference type="EMBL" id="JACHGW010000002">
    <property type="protein sequence ID" value="MBB6051212.1"/>
    <property type="molecule type" value="Genomic_DNA"/>
</dbReference>
<evidence type="ECO:0000313" key="3">
    <source>
        <dbReference type="Proteomes" id="UP000520814"/>
    </source>
</evidence>
<dbReference type="RefSeq" id="WP_184197600.1">
    <property type="nucleotide sequence ID" value="NZ_JACHGW010000002.1"/>
</dbReference>